<evidence type="ECO:0000313" key="3">
    <source>
        <dbReference type="Proteomes" id="UP000291121"/>
    </source>
</evidence>
<dbReference type="AlphaFoldDB" id="A0A4P6FX22"/>
<dbReference type="Gene3D" id="3.40.1350.10">
    <property type="match status" value="1"/>
</dbReference>
<name>A0A4P6FX22_9PSED</name>
<dbReference type="Pfam" id="PF08722">
    <property type="entry name" value="Tn7_TnsA-like_N"/>
    <property type="match status" value="1"/>
</dbReference>
<dbReference type="Proteomes" id="UP000291121">
    <property type="component" value="Chromosome"/>
</dbReference>
<dbReference type="InterPro" id="IPR014833">
    <property type="entry name" value="TnsA_N"/>
</dbReference>
<evidence type="ECO:0000259" key="1">
    <source>
        <dbReference type="Pfam" id="PF08722"/>
    </source>
</evidence>
<sequence>MIPNQPVPTPPAAFNPRRGTLVTRDYLQKLIKKGVGSGERESYRPWLKIRSVPSKGTSRTVPGVRVARGHHCLSNSEYMFLVLMEFNQDIIDIREQFPLIDYDETYSIALQKNIRPALYIGTDVPFVFTADFMLSFAQPGKEPSLVAISLKYREEINAASVHKRKRIFEKQEIEKEYWTRRGVKSKLCFYEDLPHTKIKNLIILRDYANLSLSVASDNNLHKIIRFFEVLADPEGIENMSLRSLLRLVSQNVYMEYKTAKDLFFYLVWHKKIIINLDLCELNLSKPIVGLRVPSSNPHSGRSSLNGQFSN</sequence>
<keyword evidence="2" id="KW-0378">Hydrolase</keyword>
<feature type="domain" description="TnsA endonuclease N-terminal" evidence="1">
    <location>
        <begin position="87"/>
        <end position="184"/>
    </location>
</feature>
<gene>
    <name evidence="2" type="ORF">CUN61_04900</name>
</gene>
<dbReference type="CDD" id="cd22362">
    <property type="entry name" value="TnsA_endonuclease-like"/>
    <property type="match status" value="1"/>
</dbReference>
<protein>
    <submittedName>
        <fullName evidence="2">Endonuclease</fullName>
    </submittedName>
</protein>
<keyword evidence="3" id="KW-1185">Reference proteome</keyword>
<dbReference type="InterPro" id="IPR011335">
    <property type="entry name" value="Restrct_endonuc-II-like"/>
</dbReference>
<keyword evidence="2" id="KW-0540">Nuclease</keyword>
<dbReference type="EMBL" id="CP024767">
    <property type="protein sequence ID" value="QAY83349.1"/>
    <property type="molecule type" value="Genomic_DNA"/>
</dbReference>
<keyword evidence="2" id="KW-0255">Endonuclease</keyword>
<accession>A0A4P6FX22</accession>
<dbReference type="GO" id="GO:0004519">
    <property type="term" value="F:endonuclease activity"/>
    <property type="evidence" value="ECO:0007669"/>
    <property type="project" value="UniProtKB-KW"/>
</dbReference>
<dbReference type="InterPro" id="IPR011856">
    <property type="entry name" value="tRNA_endonuc-like_dom_sf"/>
</dbReference>
<dbReference type="GO" id="GO:0003676">
    <property type="term" value="F:nucleic acid binding"/>
    <property type="evidence" value="ECO:0007669"/>
    <property type="project" value="InterPro"/>
</dbReference>
<proteinExistence type="predicted"/>
<dbReference type="RefSeq" id="WP_208670731.1">
    <property type="nucleotide sequence ID" value="NZ_CP024767.1"/>
</dbReference>
<reference evidence="2 3" key="1">
    <citation type="submission" date="2017-11" db="EMBL/GenBank/DDBJ databases">
        <title>Genome sequence of Pseudomonas arsenicoxydans ACM1.</title>
        <authorList>
            <person name="Nascimento F.X."/>
        </authorList>
    </citation>
    <scope>NUCLEOTIDE SEQUENCE [LARGE SCALE GENOMIC DNA]</scope>
    <source>
        <strain evidence="2 3">ACM1</strain>
    </source>
</reference>
<dbReference type="SUPFAM" id="SSF52980">
    <property type="entry name" value="Restriction endonuclease-like"/>
    <property type="match status" value="1"/>
</dbReference>
<organism evidence="2 3">
    <name type="scientific">Pseudomonas arsenicoxydans</name>
    <dbReference type="NCBI Taxonomy" id="702115"/>
    <lineage>
        <taxon>Bacteria</taxon>
        <taxon>Pseudomonadati</taxon>
        <taxon>Pseudomonadota</taxon>
        <taxon>Gammaproteobacteria</taxon>
        <taxon>Pseudomonadales</taxon>
        <taxon>Pseudomonadaceae</taxon>
        <taxon>Pseudomonas</taxon>
    </lineage>
</organism>
<evidence type="ECO:0000313" key="2">
    <source>
        <dbReference type="EMBL" id="QAY83349.1"/>
    </source>
</evidence>